<evidence type="ECO:0000256" key="1">
    <source>
        <dbReference type="SAM" id="MobiDB-lite"/>
    </source>
</evidence>
<feature type="compositionally biased region" description="Polar residues" evidence="1">
    <location>
        <begin position="34"/>
        <end position="48"/>
    </location>
</feature>
<dbReference type="InterPro" id="IPR051057">
    <property type="entry name" value="PI-PLC_domain"/>
</dbReference>
<gene>
    <name evidence="3" type="ORF">N7456_001617</name>
</gene>
<dbReference type="OrthoDB" id="7984201at2759"/>
<feature type="signal peptide" evidence="2">
    <location>
        <begin position="1"/>
        <end position="16"/>
    </location>
</feature>
<dbReference type="SUPFAM" id="SSF51695">
    <property type="entry name" value="PLC-like phosphodiesterases"/>
    <property type="match status" value="1"/>
</dbReference>
<dbReference type="PANTHER" id="PTHR13593">
    <property type="match status" value="1"/>
</dbReference>
<dbReference type="Proteomes" id="UP001149165">
    <property type="component" value="Unassembled WGS sequence"/>
</dbReference>
<keyword evidence="2" id="KW-0732">Signal</keyword>
<dbReference type="AlphaFoldDB" id="A0A9W9KPI4"/>
<name>A0A9W9KPI4_9EURO</name>
<accession>A0A9W9KPI4</accession>
<proteinExistence type="predicted"/>
<organism evidence="3 4">
    <name type="scientific">Penicillium angulare</name>
    <dbReference type="NCBI Taxonomy" id="116970"/>
    <lineage>
        <taxon>Eukaryota</taxon>
        <taxon>Fungi</taxon>
        <taxon>Dikarya</taxon>
        <taxon>Ascomycota</taxon>
        <taxon>Pezizomycotina</taxon>
        <taxon>Eurotiomycetes</taxon>
        <taxon>Eurotiomycetidae</taxon>
        <taxon>Eurotiales</taxon>
        <taxon>Aspergillaceae</taxon>
        <taxon>Penicillium</taxon>
    </lineage>
</organism>
<reference evidence="3" key="2">
    <citation type="journal article" date="2023" name="IMA Fungus">
        <title>Comparative genomic study of the Penicillium genus elucidates a diverse pangenome and 15 lateral gene transfer events.</title>
        <authorList>
            <person name="Petersen C."/>
            <person name="Sorensen T."/>
            <person name="Nielsen M.R."/>
            <person name="Sondergaard T.E."/>
            <person name="Sorensen J.L."/>
            <person name="Fitzpatrick D.A."/>
            <person name="Frisvad J.C."/>
            <person name="Nielsen K.L."/>
        </authorList>
    </citation>
    <scope>NUCLEOTIDE SEQUENCE</scope>
    <source>
        <strain evidence="3">IBT 30069</strain>
    </source>
</reference>
<sequence length="457" mass="49091">MRWSLALALLAGVAVADDSTTTDSATTSSQTTSMDLSNGTTITDPSSVSMPTGSYEVYSTTITLSDGDHLTTTYALNASATATGNTTGLHTTTSDSVTVLVGGGGGGTTTLGNSSMNATATSTSALQTVTNTSPCNSYPEYCARKYSNITMVAAHNSPFVRKGNAAANQDFTVKYQLDDGIRMLQFQVHNQTGVATLCHTSCSILNVGTLESYLATVAEWVRTHPLDVVTILMGNYDYVSPTFFEDPFKSAGLMNYIYTPPKVPMALDDWPTLSEMIYSNKRVVVFMDYQANQTAVPWLQDEFSQLWETPFSPTNANFPCTQQRPPGISTKQAKDRMYMANHNLNVDLNLGAIDLLIPNTAILNVTNAVNGSGSLGDMARRCTTKWDRPPNFLLVDFYNDGNFNGSVFEVAAQMNNVTFNKQACCGTDSAAVHGMNVASVSSLVLFVAAIQLLLSAF</sequence>
<protein>
    <recommendedName>
        <fullName evidence="5">PLC-like phosphodiesterase, TIM beta/alpha-barrel domain</fullName>
    </recommendedName>
</protein>
<evidence type="ECO:0000313" key="4">
    <source>
        <dbReference type="Proteomes" id="UP001149165"/>
    </source>
</evidence>
<feature type="compositionally biased region" description="Low complexity" evidence="1">
    <location>
        <begin position="19"/>
        <end position="33"/>
    </location>
</feature>
<feature type="region of interest" description="Disordered" evidence="1">
    <location>
        <begin position="19"/>
        <end position="48"/>
    </location>
</feature>
<dbReference type="GO" id="GO:0006629">
    <property type="term" value="P:lipid metabolic process"/>
    <property type="evidence" value="ECO:0007669"/>
    <property type="project" value="InterPro"/>
</dbReference>
<dbReference type="Gene3D" id="3.20.20.190">
    <property type="entry name" value="Phosphatidylinositol (PI) phosphodiesterase"/>
    <property type="match status" value="1"/>
</dbReference>
<dbReference type="PANTHER" id="PTHR13593:SF140">
    <property type="entry name" value="PLC-LIKE PHOSPHODIESTERASE"/>
    <property type="match status" value="1"/>
</dbReference>
<dbReference type="InterPro" id="IPR017946">
    <property type="entry name" value="PLC-like_Pdiesterase_TIM-brl"/>
</dbReference>
<evidence type="ECO:0000313" key="3">
    <source>
        <dbReference type="EMBL" id="KAJ5113083.1"/>
    </source>
</evidence>
<keyword evidence="4" id="KW-1185">Reference proteome</keyword>
<reference evidence="3" key="1">
    <citation type="submission" date="2022-11" db="EMBL/GenBank/DDBJ databases">
        <authorList>
            <person name="Petersen C."/>
        </authorList>
    </citation>
    <scope>NUCLEOTIDE SEQUENCE</scope>
    <source>
        <strain evidence="3">IBT 30069</strain>
    </source>
</reference>
<evidence type="ECO:0008006" key="5">
    <source>
        <dbReference type="Google" id="ProtNLM"/>
    </source>
</evidence>
<dbReference type="Pfam" id="PF26146">
    <property type="entry name" value="PI-PLC_X"/>
    <property type="match status" value="1"/>
</dbReference>
<evidence type="ECO:0000256" key="2">
    <source>
        <dbReference type="SAM" id="SignalP"/>
    </source>
</evidence>
<comment type="caution">
    <text evidence="3">The sequence shown here is derived from an EMBL/GenBank/DDBJ whole genome shotgun (WGS) entry which is preliminary data.</text>
</comment>
<dbReference type="EMBL" id="JAPQKH010000002">
    <property type="protein sequence ID" value="KAJ5113083.1"/>
    <property type="molecule type" value="Genomic_DNA"/>
</dbReference>
<feature type="chain" id="PRO_5040922464" description="PLC-like phosphodiesterase, TIM beta/alpha-barrel domain" evidence="2">
    <location>
        <begin position="17"/>
        <end position="457"/>
    </location>
</feature>
<dbReference type="GO" id="GO:0008081">
    <property type="term" value="F:phosphoric diester hydrolase activity"/>
    <property type="evidence" value="ECO:0007669"/>
    <property type="project" value="InterPro"/>
</dbReference>